<dbReference type="PANTHER" id="PTHR43072:SF23">
    <property type="entry name" value="UPF0039 PROTEIN C11D3.02C"/>
    <property type="match status" value="1"/>
</dbReference>
<dbReference type="Gene3D" id="3.40.630.30">
    <property type="match status" value="1"/>
</dbReference>
<comment type="caution">
    <text evidence="4">The sequence shown here is derived from an EMBL/GenBank/DDBJ whole genome shotgun (WGS) entry which is preliminary data.</text>
</comment>
<organism evidence="4 5">
    <name type="scientific">Myceligenerans indicum</name>
    <dbReference type="NCBI Taxonomy" id="2593663"/>
    <lineage>
        <taxon>Bacteria</taxon>
        <taxon>Bacillati</taxon>
        <taxon>Actinomycetota</taxon>
        <taxon>Actinomycetes</taxon>
        <taxon>Micrococcales</taxon>
        <taxon>Promicromonosporaceae</taxon>
        <taxon>Myceligenerans</taxon>
    </lineage>
</organism>
<evidence type="ECO:0000313" key="4">
    <source>
        <dbReference type="EMBL" id="MBL0885422.1"/>
    </source>
</evidence>
<proteinExistence type="predicted"/>
<dbReference type="PANTHER" id="PTHR43072">
    <property type="entry name" value="N-ACETYLTRANSFERASE"/>
    <property type="match status" value="1"/>
</dbReference>
<dbReference type="SUPFAM" id="SSF55729">
    <property type="entry name" value="Acyl-CoA N-acyltransferases (Nat)"/>
    <property type="match status" value="1"/>
</dbReference>
<feature type="domain" description="N-acetyltransferase" evidence="3">
    <location>
        <begin position="9"/>
        <end position="165"/>
    </location>
</feature>
<evidence type="ECO:0000256" key="2">
    <source>
        <dbReference type="ARBA" id="ARBA00023315"/>
    </source>
</evidence>
<accession>A0ABS1LIM6</accession>
<dbReference type="InterPro" id="IPR000182">
    <property type="entry name" value="GNAT_dom"/>
</dbReference>
<reference evidence="4 5" key="1">
    <citation type="journal article" date="2021" name="Arch. Microbiol.">
        <title>Myceligenerans indicum sp. nov., an actinobacterium isolated from mangrove sediment of Sundarbans, India.</title>
        <authorList>
            <person name="Asha K."/>
            <person name="Bhadury P."/>
        </authorList>
    </citation>
    <scope>NUCLEOTIDE SEQUENCE [LARGE SCALE GENOMIC DNA]</scope>
    <source>
        <strain evidence="4 5">I2</strain>
    </source>
</reference>
<dbReference type="RefSeq" id="WP_201845245.1">
    <property type="nucleotide sequence ID" value="NZ_JABBYC010000003.1"/>
</dbReference>
<dbReference type="InterPro" id="IPR016181">
    <property type="entry name" value="Acyl_CoA_acyltransferase"/>
</dbReference>
<evidence type="ECO:0000256" key="1">
    <source>
        <dbReference type="ARBA" id="ARBA00022679"/>
    </source>
</evidence>
<dbReference type="Proteomes" id="UP000675409">
    <property type="component" value="Unassembled WGS sequence"/>
</dbReference>
<dbReference type="Pfam" id="PF00583">
    <property type="entry name" value="Acetyltransf_1"/>
    <property type="match status" value="1"/>
</dbReference>
<gene>
    <name evidence="4" type="ORF">HGK34_03855</name>
</gene>
<keyword evidence="1" id="KW-0808">Transferase</keyword>
<evidence type="ECO:0000313" key="5">
    <source>
        <dbReference type="Proteomes" id="UP000675409"/>
    </source>
</evidence>
<evidence type="ECO:0000259" key="3">
    <source>
        <dbReference type="PROSITE" id="PS51186"/>
    </source>
</evidence>
<dbReference type="CDD" id="cd04301">
    <property type="entry name" value="NAT_SF"/>
    <property type="match status" value="1"/>
</dbReference>
<sequence>MSSLYAPPAAVRPARADDAGAVRAIRNDAVETTTAIWTSVPMSEDEARSWVSDLAGRNAMLVAEVDGDVVGYASFSPWRAKEGYRHSVEDSVYVAPGQQGNGVGRALLTELVATARDAGAHRMYADIEAGNAASISLHESLGFRRVGLLREVGTKFGRWLDLAILELELA</sequence>
<name>A0ABS1LIM6_9MICO</name>
<dbReference type="EMBL" id="JABBYC010000003">
    <property type="protein sequence ID" value="MBL0885422.1"/>
    <property type="molecule type" value="Genomic_DNA"/>
</dbReference>
<keyword evidence="5" id="KW-1185">Reference proteome</keyword>
<dbReference type="PROSITE" id="PS51186">
    <property type="entry name" value="GNAT"/>
    <property type="match status" value="1"/>
</dbReference>
<keyword evidence="2" id="KW-0012">Acyltransferase</keyword>
<protein>
    <submittedName>
        <fullName evidence="4">N-acetyltransferase</fullName>
    </submittedName>
</protein>